<gene>
    <name evidence="1" type="ORF">SAMN04488691_1011111</name>
</gene>
<protein>
    <submittedName>
        <fullName evidence="1">Uncharacterized protein</fullName>
    </submittedName>
</protein>
<dbReference type="Proteomes" id="UP000183894">
    <property type="component" value="Unassembled WGS sequence"/>
</dbReference>
<dbReference type="EMBL" id="FOAD01000001">
    <property type="protein sequence ID" value="SEK70041.1"/>
    <property type="molecule type" value="Genomic_DNA"/>
</dbReference>
<accession>A0A1H7J5N5</accession>
<dbReference type="AlphaFoldDB" id="A0A1H7J5N5"/>
<organism evidence="1 2">
    <name type="scientific">Haloferax larsenii</name>
    <dbReference type="NCBI Taxonomy" id="302484"/>
    <lineage>
        <taxon>Archaea</taxon>
        <taxon>Methanobacteriati</taxon>
        <taxon>Methanobacteriota</taxon>
        <taxon>Stenosarchaea group</taxon>
        <taxon>Halobacteria</taxon>
        <taxon>Halobacteriales</taxon>
        <taxon>Haloferacaceae</taxon>
        <taxon>Haloferax</taxon>
    </lineage>
</organism>
<dbReference type="RefSeq" id="WP_139198272.1">
    <property type="nucleotide sequence ID" value="NZ_FOAD01000001.1"/>
</dbReference>
<sequence>MADFDPENKVWKPSISFRSKSIDVDNGLHIASDIETFPATVADSNSYEDLIGDYKARGFTYIPFPGEMKYYNTEEGWVKEMDVGQIIGQDTTLLTVLRLLKKHPFLLVNHSGTSSVNITQLDGLPRILLPIPYSGELTSRDEFLQYDDIELSLGDLDNYLFHDAKESFPSLVGSFERYADEVSISGDGEFGIITLADVNRRPAKSMVYIVISELVSLLSHKIEHEYPDSEEIFKYLRAPVIGNWYKNSFEDVEIHVAEEMNLVDIMQVIQASDSSFVKECGFESKNDVSKLNSIREIRNRVMHANRSLVYNRRDIDDVLSVIETTKQVIEKME</sequence>
<dbReference type="OrthoDB" id="275736at2157"/>
<proteinExistence type="predicted"/>
<reference evidence="1 2" key="1">
    <citation type="submission" date="2016-10" db="EMBL/GenBank/DDBJ databases">
        <authorList>
            <person name="de Groot N.N."/>
        </authorList>
    </citation>
    <scope>NUCLEOTIDE SEQUENCE [LARGE SCALE GENOMIC DNA]</scope>
    <source>
        <strain evidence="1 2">CDM_5</strain>
    </source>
</reference>
<evidence type="ECO:0000313" key="2">
    <source>
        <dbReference type="Proteomes" id="UP000183894"/>
    </source>
</evidence>
<evidence type="ECO:0000313" key="1">
    <source>
        <dbReference type="EMBL" id="SEK70041.1"/>
    </source>
</evidence>
<name>A0A1H7J5N5_HALLR</name>